<feature type="compositionally biased region" description="Polar residues" evidence="1">
    <location>
        <begin position="502"/>
        <end position="525"/>
    </location>
</feature>
<dbReference type="EMBL" id="CAJHIA010000026">
    <property type="protein sequence ID" value="CAD6447535.1"/>
    <property type="molecule type" value="Genomic_DNA"/>
</dbReference>
<evidence type="ECO:0000256" key="2">
    <source>
        <dbReference type="SAM" id="Phobius"/>
    </source>
</evidence>
<accession>A0A8H2ZSJ5</accession>
<sequence>MQRLVFFLVFSIFLGNIRADVVFTWPCPGSTLGSGDVSVWWEEDSGALLVQEMASHLLVLFTGSDSVLEILNEWAIPVGSYNATIHLDSNIGPNANNSYFFGIQSNPVNISIYPSDAIPVLTNFSPRFSLANMTGEDFSPAISAANAERDSTDGPDSLIRDESQDQVSLAMASIHSLSSAQITTSGAIHNPTDGVLVTNLPLTPTTSPSTLPSALVTTIISTPESASPQSFSETPTQTPTSTTNTHKKIVIAIPVAISVAAVIVLSLFFIIRHRRRRPPTEKIDPDGSILPFFPPPPTHPNTWMDTKASTFKDKSNRFWHLLKAKRSRGSVAELPGYEGPGTLKPASQRNTSLSGATGTKTSSMACKPIEITPNATTSVSLTKVQNPQKSLPGREVGFLALGPDSTRNDSQHSDIKAPITLTRINHSFRSASTIKTITTESSGIPSSSVLSDRERERVPSHSDLGTPFSGERVAQMPPQPPSPTALRGMAKVVTISRSNSLLYSGSNPVATPQASADYPTRNSSLPRGAPKGYTFSNPALAYQKPLCQSQTSFHLQQTSFSPLSTSIPPPVSQTKSFRSPMERMDESAAVREAEKRIRGFLGSNAGNSSGNEGVVSPVSPVSPLSSSR</sequence>
<keyword evidence="3" id="KW-0732">Signal</keyword>
<gene>
    <name evidence="4" type="ORF">SCLTRI_LOCUS7327</name>
</gene>
<feature type="compositionally biased region" description="Polar residues" evidence="1">
    <location>
        <begin position="345"/>
        <end position="361"/>
    </location>
</feature>
<feature type="region of interest" description="Disordered" evidence="1">
    <location>
        <begin position="439"/>
        <end position="485"/>
    </location>
</feature>
<evidence type="ECO:0000256" key="1">
    <source>
        <dbReference type="SAM" id="MobiDB-lite"/>
    </source>
</evidence>
<proteinExistence type="predicted"/>
<feature type="compositionally biased region" description="Basic and acidic residues" evidence="1">
    <location>
        <begin position="580"/>
        <end position="597"/>
    </location>
</feature>
<feature type="chain" id="PRO_5034247137" evidence="3">
    <location>
        <begin position="20"/>
        <end position="628"/>
    </location>
</feature>
<feature type="compositionally biased region" description="Basic and acidic residues" evidence="1">
    <location>
        <begin position="451"/>
        <end position="460"/>
    </location>
</feature>
<keyword evidence="5" id="KW-1185">Reference proteome</keyword>
<feature type="region of interest" description="Disordered" evidence="1">
    <location>
        <begin position="502"/>
        <end position="526"/>
    </location>
</feature>
<feature type="transmembrane region" description="Helical" evidence="2">
    <location>
        <begin position="249"/>
        <end position="271"/>
    </location>
</feature>
<comment type="caution">
    <text evidence="4">The sequence shown here is derived from an EMBL/GenBank/DDBJ whole genome shotgun (WGS) entry which is preliminary data.</text>
</comment>
<dbReference type="Proteomes" id="UP000624404">
    <property type="component" value="Unassembled WGS sequence"/>
</dbReference>
<evidence type="ECO:0000256" key="3">
    <source>
        <dbReference type="SAM" id="SignalP"/>
    </source>
</evidence>
<feature type="region of interest" description="Disordered" evidence="1">
    <location>
        <begin position="278"/>
        <end position="301"/>
    </location>
</feature>
<protein>
    <submittedName>
        <fullName evidence="4">2c61fe9e-05ec-45d5-b84e-92f6714da134</fullName>
    </submittedName>
</protein>
<name>A0A8H2ZSJ5_9HELO</name>
<feature type="signal peptide" evidence="3">
    <location>
        <begin position="1"/>
        <end position="19"/>
    </location>
</feature>
<keyword evidence="2" id="KW-0812">Transmembrane</keyword>
<feature type="region of interest" description="Disordered" evidence="1">
    <location>
        <begin position="560"/>
        <end position="628"/>
    </location>
</feature>
<keyword evidence="2" id="KW-1133">Transmembrane helix</keyword>
<keyword evidence="2" id="KW-0472">Membrane</keyword>
<dbReference type="AlphaFoldDB" id="A0A8H2ZSJ5"/>
<feature type="region of interest" description="Disordered" evidence="1">
    <location>
        <begin position="337"/>
        <end position="361"/>
    </location>
</feature>
<organism evidence="4 5">
    <name type="scientific">Sclerotinia trifoliorum</name>
    <dbReference type="NCBI Taxonomy" id="28548"/>
    <lineage>
        <taxon>Eukaryota</taxon>
        <taxon>Fungi</taxon>
        <taxon>Dikarya</taxon>
        <taxon>Ascomycota</taxon>
        <taxon>Pezizomycotina</taxon>
        <taxon>Leotiomycetes</taxon>
        <taxon>Helotiales</taxon>
        <taxon>Sclerotiniaceae</taxon>
        <taxon>Sclerotinia</taxon>
    </lineage>
</organism>
<feature type="compositionally biased region" description="Polar residues" evidence="1">
    <location>
        <begin position="439"/>
        <end position="450"/>
    </location>
</feature>
<feature type="compositionally biased region" description="Polar residues" evidence="1">
    <location>
        <begin position="560"/>
        <end position="577"/>
    </location>
</feature>
<evidence type="ECO:0000313" key="5">
    <source>
        <dbReference type="Proteomes" id="UP000624404"/>
    </source>
</evidence>
<feature type="compositionally biased region" description="Low complexity" evidence="1">
    <location>
        <begin position="602"/>
        <end position="628"/>
    </location>
</feature>
<dbReference type="OrthoDB" id="2432613at2759"/>
<reference evidence="4" key="1">
    <citation type="submission" date="2020-10" db="EMBL/GenBank/DDBJ databases">
        <authorList>
            <person name="Kusch S."/>
        </authorList>
    </citation>
    <scope>NUCLEOTIDE SEQUENCE</scope>
    <source>
        <strain evidence="4">SwB9</strain>
    </source>
</reference>
<evidence type="ECO:0000313" key="4">
    <source>
        <dbReference type="EMBL" id="CAD6447535.1"/>
    </source>
</evidence>